<dbReference type="SUPFAM" id="SSF52096">
    <property type="entry name" value="ClpP/crotonase"/>
    <property type="match status" value="2"/>
</dbReference>
<dbReference type="Pfam" id="PF03255">
    <property type="entry name" value="ACCA"/>
    <property type="match status" value="1"/>
</dbReference>
<dbReference type="HAMAP" id="MF_01395">
    <property type="entry name" value="AcetylCoA_CT_beta"/>
    <property type="match status" value="1"/>
</dbReference>
<dbReference type="STRING" id="860235.AOZ06_18710"/>
<evidence type="ECO:0000256" key="15">
    <source>
        <dbReference type="ARBA" id="ARBA00023098"/>
    </source>
</evidence>
<evidence type="ECO:0000256" key="20">
    <source>
        <dbReference type="HAMAP-Rule" id="MF_01395"/>
    </source>
</evidence>
<comment type="subcellular location">
    <subcellularLocation>
        <location evidence="1 19">Cytoplasm</location>
    </subcellularLocation>
</comment>
<dbReference type="Pfam" id="PF17848">
    <property type="entry name" value="Zn_ribbon_ACC"/>
    <property type="match status" value="1"/>
</dbReference>
<comment type="similarity">
    <text evidence="19">Belongs to the AccA family.</text>
</comment>
<dbReference type="EC" id="2.1.3.15" evidence="19"/>
<evidence type="ECO:0000256" key="9">
    <source>
        <dbReference type="ARBA" id="ARBA00022723"/>
    </source>
</evidence>
<evidence type="ECO:0000256" key="10">
    <source>
        <dbReference type="ARBA" id="ARBA00022741"/>
    </source>
</evidence>
<dbReference type="InterPro" id="IPR000438">
    <property type="entry name" value="Acetyl_CoA_COase_Trfase_b_su"/>
</dbReference>
<comment type="subunit">
    <text evidence="19">Acetyl-CoA carboxylase is a heterohexamer composed of biotin carboxyl carrier protein (AccB), biotin carboxylase (AccC) and two subunits each of ACCase subunit alpha (AccA) and ACCase subunit beta (AccD).</text>
</comment>
<feature type="binding site" evidence="20">
    <location>
        <position position="36"/>
    </location>
    <ligand>
        <name>Zn(2+)</name>
        <dbReference type="ChEBI" id="CHEBI:29105"/>
    </ligand>
</feature>
<evidence type="ECO:0000313" key="24">
    <source>
        <dbReference type="Proteomes" id="UP000063699"/>
    </source>
</evidence>
<evidence type="ECO:0000259" key="22">
    <source>
        <dbReference type="PROSITE" id="PS50989"/>
    </source>
</evidence>
<dbReference type="NCBIfam" id="NF041504">
    <property type="entry name" value="AccA_sub"/>
    <property type="match status" value="1"/>
</dbReference>
<organism evidence="23 24">
    <name type="scientific">Kibdelosporangium phytohabitans</name>
    <dbReference type="NCBI Taxonomy" id="860235"/>
    <lineage>
        <taxon>Bacteria</taxon>
        <taxon>Bacillati</taxon>
        <taxon>Actinomycetota</taxon>
        <taxon>Actinomycetes</taxon>
        <taxon>Pseudonocardiales</taxon>
        <taxon>Pseudonocardiaceae</taxon>
        <taxon>Kibdelosporangium</taxon>
    </lineage>
</organism>
<dbReference type="HAMAP" id="MF_00823">
    <property type="entry name" value="AcetylCoA_CT_alpha"/>
    <property type="match status" value="1"/>
</dbReference>
<evidence type="ECO:0000256" key="3">
    <source>
        <dbReference type="ARBA" id="ARBA00006276"/>
    </source>
</evidence>
<evidence type="ECO:0000256" key="2">
    <source>
        <dbReference type="ARBA" id="ARBA00004956"/>
    </source>
</evidence>
<evidence type="ECO:0000256" key="12">
    <source>
        <dbReference type="ARBA" id="ARBA00022832"/>
    </source>
</evidence>
<dbReference type="AlphaFoldDB" id="A0A0N9I2I6"/>
<evidence type="ECO:0000256" key="5">
    <source>
        <dbReference type="ARBA" id="ARBA00011664"/>
    </source>
</evidence>
<dbReference type="PANTHER" id="PTHR42853:SF3">
    <property type="entry name" value="ACETYL-COENZYME A CARBOXYLASE CARBOXYL TRANSFERASE SUBUNIT ALPHA, CHLOROPLASTIC"/>
    <property type="match status" value="1"/>
</dbReference>
<name>A0A0N9I2I6_9PSEU</name>
<evidence type="ECO:0000256" key="13">
    <source>
        <dbReference type="ARBA" id="ARBA00022833"/>
    </source>
</evidence>
<keyword evidence="14 19" id="KW-0067">ATP-binding</keyword>
<feature type="binding site" evidence="20">
    <location>
        <position position="39"/>
    </location>
    <ligand>
        <name>Zn(2+)</name>
        <dbReference type="ChEBI" id="CHEBI:29105"/>
    </ligand>
</feature>
<proteinExistence type="inferred from homology"/>
<feature type="binding site" evidence="20">
    <location>
        <position position="18"/>
    </location>
    <ligand>
        <name>Zn(2+)</name>
        <dbReference type="ChEBI" id="CHEBI:29105"/>
    </ligand>
</feature>
<reference evidence="23 24" key="1">
    <citation type="submission" date="2015-07" db="EMBL/GenBank/DDBJ databases">
        <title>Genome sequencing of Kibdelosporangium phytohabitans.</title>
        <authorList>
            <person name="Qin S."/>
            <person name="Xing K."/>
        </authorList>
    </citation>
    <scope>NUCLEOTIDE SEQUENCE [LARGE SCALE GENOMIC DNA]</scope>
    <source>
        <strain evidence="23 24">KLBMP1111</strain>
    </source>
</reference>
<evidence type="ECO:0000256" key="16">
    <source>
        <dbReference type="ARBA" id="ARBA00023160"/>
    </source>
</evidence>
<dbReference type="InterPro" id="IPR034733">
    <property type="entry name" value="AcCoA_carboxyl_beta"/>
</dbReference>
<comment type="similarity">
    <text evidence="3">In the C-terminal section; belongs to the AccA family.</text>
</comment>
<dbReference type="KEGG" id="kphy:AOZ06_18710"/>
<feature type="zinc finger region" description="C4-type" evidence="20">
    <location>
        <begin position="17"/>
        <end position="39"/>
    </location>
</feature>
<dbReference type="InterPro" id="IPR041010">
    <property type="entry name" value="Znf-ACC"/>
</dbReference>
<dbReference type="Gene3D" id="3.90.226.10">
    <property type="entry name" value="2-enoyl-CoA Hydratase, Chain A, domain 1"/>
    <property type="match status" value="2"/>
</dbReference>
<comment type="catalytic activity">
    <reaction evidence="18 19">
        <text>N(6)-carboxybiotinyl-L-lysyl-[protein] + acetyl-CoA = N(6)-biotinyl-L-lysyl-[protein] + malonyl-CoA</text>
        <dbReference type="Rhea" id="RHEA:54728"/>
        <dbReference type="Rhea" id="RHEA-COMP:10505"/>
        <dbReference type="Rhea" id="RHEA-COMP:10506"/>
        <dbReference type="ChEBI" id="CHEBI:57288"/>
        <dbReference type="ChEBI" id="CHEBI:57384"/>
        <dbReference type="ChEBI" id="CHEBI:83144"/>
        <dbReference type="ChEBI" id="CHEBI:83145"/>
        <dbReference type="EC" id="2.1.3.15"/>
    </reaction>
</comment>
<evidence type="ECO:0000256" key="18">
    <source>
        <dbReference type="ARBA" id="ARBA00049152"/>
    </source>
</evidence>
<accession>A0A0N9I2I6</accession>
<dbReference type="GO" id="GO:0009317">
    <property type="term" value="C:acetyl-CoA carboxylase complex"/>
    <property type="evidence" value="ECO:0007669"/>
    <property type="project" value="InterPro"/>
</dbReference>
<comment type="cofactor">
    <cofactor evidence="20">
        <name>Zn(2+)</name>
        <dbReference type="ChEBI" id="CHEBI:29105"/>
    </cofactor>
    <text evidence="20">Binds 1 zinc ion per subunit.</text>
</comment>
<dbReference type="PANTHER" id="PTHR42853">
    <property type="entry name" value="ACETYL-COENZYME A CARBOXYLASE CARBOXYL TRANSFERASE SUBUNIT ALPHA"/>
    <property type="match status" value="1"/>
</dbReference>
<evidence type="ECO:0000256" key="7">
    <source>
        <dbReference type="ARBA" id="ARBA00022516"/>
    </source>
</evidence>
<evidence type="ECO:0000313" key="23">
    <source>
        <dbReference type="EMBL" id="ALG08678.1"/>
    </source>
</evidence>
<dbReference type="RefSeq" id="WP_054290585.1">
    <property type="nucleotide sequence ID" value="NZ_CP012752.1"/>
</dbReference>
<dbReference type="GO" id="GO:2001295">
    <property type="term" value="P:malonyl-CoA biosynthetic process"/>
    <property type="evidence" value="ECO:0007669"/>
    <property type="project" value="UniProtKB-UniRule"/>
</dbReference>
<keyword evidence="11 20" id="KW-0863">Zinc-finger</keyword>
<keyword evidence="9 20" id="KW-0479">Metal-binding</keyword>
<keyword evidence="8 19" id="KW-0808">Transferase</keyword>
<comment type="subunit">
    <text evidence="5">Acetyl-CoA carboxylase is a heterotetramer composed of biotin carboxyl carrier protein (AccB), biotin carboxylase (AccC) and two subunits of ACCase subunit beta/alpha.</text>
</comment>
<feature type="binding site" evidence="20">
    <location>
        <position position="17"/>
    </location>
    <ligand>
        <name>Zn(2+)</name>
        <dbReference type="ChEBI" id="CHEBI:29105"/>
    </ligand>
</feature>
<keyword evidence="7 19" id="KW-0444">Lipid biosynthesis</keyword>
<evidence type="ECO:0000256" key="1">
    <source>
        <dbReference type="ARBA" id="ARBA00004496"/>
    </source>
</evidence>
<evidence type="ECO:0000256" key="19">
    <source>
        <dbReference type="HAMAP-Rule" id="MF_00823"/>
    </source>
</evidence>
<dbReference type="InterPro" id="IPR029045">
    <property type="entry name" value="ClpP/crotonase-like_dom_sf"/>
</dbReference>
<evidence type="ECO:0000259" key="21">
    <source>
        <dbReference type="PROSITE" id="PS50980"/>
    </source>
</evidence>
<dbReference type="NCBIfam" id="TIGR00513">
    <property type="entry name" value="accA"/>
    <property type="match status" value="1"/>
</dbReference>
<protein>
    <recommendedName>
        <fullName evidence="19 20">Multifunctional fusion protein</fullName>
    </recommendedName>
    <domain>
        <recommendedName>
            <fullName evidence="19">Acetyl-coenzyme A carboxylase carboxyl transferase subunit alpha</fullName>
            <shortName evidence="19">ACCase subunit alpha</shortName>
            <shortName evidence="19">Acetyl-CoA carboxylase carboxyltransferase subunit alpha</shortName>
            <ecNumber evidence="19">2.1.3.15</ecNumber>
        </recommendedName>
    </domain>
    <domain>
        <recommendedName>
            <fullName evidence="20">Acetyl-coenzyme A carboxylase carboxyl transferase subunit beta</fullName>
            <shortName evidence="20">ACCase subunit beta</shortName>
            <shortName evidence="20">Acetyl-CoA carboxylase carboxyltransferase subunit beta</shortName>
        </recommendedName>
    </domain>
</protein>
<evidence type="ECO:0000256" key="6">
    <source>
        <dbReference type="ARBA" id="ARBA00022490"/>
    </source>
</evidence>
<keyword evidence="16 19" id="KW-0275">Fatty acid biosynthesis</keyword>
<evidence type="ECO:0000256" key="14">
    <source>
        <dbReference type="ARBA" id="ARBA00022840"/>
    </source>
</evidence>
<dbReference type="PROSITE" id="PS50989">
    <property type="entry name" value="COA_CT_CTER"/>
    <property type="match status" value="1"/>
</dbReference>
<keyword evidence="6 19" id="KW-0963">Cytoplasm</keyword>
<dbReference type="PROSITE" id="PS50980">
    <property type="entry name" value="COA_CT_NTER"/>
    <property type="match status" value="1"/>
</dbReference>
<comment type="similarity">
    <text evidence="4">In the N-terminal section; belongs to the AccD/PCCB family.</text>
</comment>
<keyword evidence="15 19" id="KW-0443">Lipid metabolism</keyword>
<dbReference type="Pfam" id="PF01039">
    <property type="entry name" value="Carboxyl_trans"/>
    <property type="match status" value="1"/>
</dbReference>
<dbReference type="GO" id="GO:0003989">
    <property type="term" value="F:acetyl-CoA carboxylase activity"/>
    <property type="evidence" value="ECO:0007669"/>
    <property type="project" value="InterPro"/>
</dbReference>
<dbReference type="InterPro" id="IPR011762">
    <property type="entry name" value="COA_CT_N"/>
</dbReference>
<comment type="similarity">
    <text evidence="20">Belongs to the AccD/PCCB family.</text>
</comment>
<dbReference type="NCBIfam" id="TIGR00515">
    <property type="entry name" value="accD"/>
    <property type="match status" value="1"/>
</dbReference>
<evidence type="ECO:0000256" key="8">
    <source>
        <dbReference type="ARBA" id="ARBA00022679"/>
    </source>
</evidence>
<dbReference type="GO" id="GO:0016743">
    <property type="term" value="F:carboxyl- or carbamoyltransferase activity"/>
    <property type="evidence" value="ECO:0007669"/>
    <property type="project" value="UniProtKB-UniRule"/>
</dbReference>
<dbReference type="UniPathway" id="UPA00655">
    <property type="reaction ID" value="UER00711"/>
</dbReference>
<feature type="domain" description="CoA carboxyltransferase C-terminal" evidence="22">
    <location>
        <begin position="281"/>
        <end position="536"/>
    </location>
</feature>
<dbReference type="GO" id="GO:0008270">
    <property type="term" value="F:zinc ion binding"/>
    <property type="evidence" value="ECO:0007669"/>
    <property type="project" value="UniProtKB-UniRule"/>
</dbReference>
<feature type="domain" description="CoA carboxyltransferase N-terminal" evidence="21">
    <location>
        <begin position="13"/>
        <end position="282"/>
    </location>
</feature>
<gene>
    <name evidence="20" type="primary">accD</name>
    <name evidence="19" type="synonym">accA</name>
    <name evidence="23" type="ORF">AOZ06_18710</name>
</gene>
<dbReference type="GO" id="GO:0005524">
    <property type="term" value="F:ATP binding"/>
    <property type="evidence" value="ECO:0007669"/>
    <property type="project" value="UniProtKB-KW"/>
</dbReference>
<dbReference type="Proteomes" id="UP000063699">
    <property type="component" value="Chromosome"/>
</dbReference>
<evidence type="ECO:0000256" key="4">
    <source>
        <dbReference type="ARBA" id="ARBA00010284"/>
    </source>
</evidence>
<dbReference type="EMBL" id="CP012752">
    <property type="protein sequence ID" value="ALG08678.1"/>
    <property type="molecule type" value="Genomic_DNA"/>
</dbReference>
<evidence type="ECO:0000256" key="11">
    <source>
        <dbReference type="ARBA" id="ARBA00022771"/>
    </source>
</evidence>
<keyword evidence="10 19" id="KW-0547">Nucleotide-binding</keyword>
<dbReference type="PRINTS" id="PR01069">
    <property type="entry name" value="ACCCTRFRASEA"/>
</dbReference>
<dbReference type="OrthoDB" id="9772975at2"/>
<dbReference type="InterPro" id="IPR011763">
    <property type="entry name" value="COA_CT_C"/>
</dbReference>
<evidence type="ECO:0000256" key="17">
    <source>
        <dbReference type="ARBA" id="ARBA00025280"/>
    </source>
</evidence>
<comment type="function">
    <text evidence="19">Component of the acetyl coenzyme A carboxylase (ACC) complex. First, biotin carboxylase catalyzes the carboxylation of biotin on its carrier protein (BCCP) and then the CO(2) group is transferred by the carboxyltransferase to acetyl-CoA to form malonyl-CoA.</text>
</comment>
<comment type="pathway">
    <text evidence="2 19">Lipid metabolism; malonyl-CoA biosynthesis; malonyl-CoA from acetyl-CoA: step 1/1.</text>
</comment>
<keyword evidence="12 19" id="KW-0276">Fatty acid metabolism</keyword>
<dbReference type="InterPro" id="IPR001095">
    <property type="entry name" value="Acetyl_CoA_COase_a_su"/>
</dbReference>
<sequence length="572" mass="60950">MTSVFPRAPVRQSWTRCCGCGELNYAKKLARALGVCPECGHHHRLTAAERIAQLADPGSFEPLGVRVVATDVLGFVDSQAYPDRLAKARSATGMDDAVHCGLARIGGMPLMLAVMDFRFMGGSLGAAVGELITRTAEEAVDRGIPLLIASASGGARMQEGVLALMQMAKISQALASMRDAGLLSISLITDPTYGGVAASFATNCDVLVIEKGARMGFAGPRVIEQTIRQRLPEDFQTADFLLAHGQVDTVQHRHDLRGWLKALLWATRAADETGEITRMSAREKTAALIREPRLLDPVDAWDAVATARRTSRPTALDYIDLAFDGFVELHGDRLAADCPSIVAGFARLHGRPVAVIGQQKGHQTAELVSRNFGMPQPEGYRKALRVMRLADRLGIPVVSIVDTPGAYPGKDAEEHGQSVAIAESILGMFELGTPVVTVITGEGGSGGALALAVANRVLMFERAVYSVITPEGCSAILWADAASAPTAARALGITARRLLELGVVDGVLPESSTEEPPDAPRMATALGDAVSRMLAELEQAEDVDLVRDRRARFRGFGAKGTLISECGRESVR</sequence>
<keyword evidence="13 20" id="KW-0862">Zinc</keyword>
<dbReference type="GO" id="GO:0006633">
    <property type="term" value="P:fatty acid biosynthetic process"/>
    <property type="evidence" value="ECO:0007669"/>
    <property type="project" value="UniProtKB-KW"/>
</dbReference>
<keyword evidence="24" id="KW-1185">Reference proteome</keyword>
<comment type="function">
    <text evidence="17 20">Component of the acetyl coenzyme A carboxylase (ACC) complex. Biotin carboxylase (BC) catalyzes the carboxylation of biotin on its carrier protein (BCCP) and then the CO(2) group is transferred by the transcarboxylase to acetyl-CoA to form malonyl-CoA.</text>
</comment>